<reference evidence="1" key="2">
    <citation type="journal article" date="2015" name="Fish Shellfish Immunol.">
        <title>Early steps in the European eel (Anguilla anguilla)-Vibrio vulnificus interaction in the gills: Role of the RtxA13 toxin.</title>
        <authorList>
            <person name="Callol A."/>
            <person name="Pajuelo D."/>
            <person name="Ebbesson L."/>
            <person name="Teles M."/>
            <person name="MacKenzie S."/>
            <person name="Amaro C."/>
        </authorList>
    </citation>
    <scope>NUCLEOTIDE SEQUENCE</scope>
</reference>
<accession>A0A0E9UID2</accession>
<proteinExistence type="predicted"/>
<protein>
    <submittedName>
        <fullName evidence="1">Uncharacterized protein</fullName>
    </submittedName>
</protein>
<sequence length="39" mass="4519">MVPNHRYITMFCYGNMTHTNALYPNLGMCNHLQGILCVF</sequence>
<reference evidence="1" key="1">
    <citation type="submission" date="2014-11" db="EMBL/GenBank/DDBJ databases">
        <authorList>
            <person name="Amaro Gonzalez C."/>
        </authorList>
    </citation>
    <scope>NUCLEOTIDE SEQUENCE</scope>
</reference>
<organism evidence="1">
    <name type="scientific">Anguilla anguilla</name>
    <name type="common">European freshwater eel</name>
    <name type="synonym">Muraena anguilla</name>
    <dbReference type="NCBI Taxonomy" id="7936"/>
    <lineage>
        <taxon>Eukaryota</taxon>
        <taxon>Metazoa</taxon>
        <taxon>Chordata</taxon>
        <taxon>Craniata</taxon>
        <taxon>Vertebrata</taxon>
        <taxon>Euteleostomi</taxon>
        <taxon>Actinopterygii</taxon>
        <taxon>Neopterygii</taxon>
        <taxon>Teleostei</taxon>
        <taxon>Anguilliformes</taxon>
        <taxon>Anguillidae</taxon>
        <taxon>Anguilla</taxon>
    </lineage>
</organism>
<name>A0A0E9UID2_ANGAN</name>
<dbReference type="AlphaFoldDB" id="A0A0E9UID2"/>
<dbReference type="EMBL" id="GBXM01043854">
    <property type="protein sequence ID" value="JAH64723.1"/>
    <property type="molecule type" value="Transcribed_RNA"/>
</dbReference>
<evidence type="ECO:0000313" key="1">
    <source>
        <dbReference type="EMBL" id="JAH64723.1"/>
    </source>
</evidence>